<keyword evidence="2" id="KW-1185">Reference proteome</keyword>
<dbReference type="Proteomes" id="UP000823388">
    <property type="component" value="Chromosome 6N"/>
</dbReference>
<sequence length="183" mass="20041">MFCISCSVHGRPASLHLLSSSLCASFAPCLQAQLPRLARDRDDDWSYYFTLSSLALGCMYVAHSRSIHPCPCPCPCPCPIVHAPVQPPVKCVVVHMYYLHLDLYLSSVVLDGFHSLCKHAAAYLLTSSHHLFASCLVCLLDRSVVGGAEEAGESGRLLSKLRRDYTSSHAAAQLRDLDWPVAV</sequence>
<evidence type="ECO:0000313" key="2">
    <source>
        <dbReference type="Proteomes" id="UP000823388"/>
    </source>
</evidence>
<reference evidence="1" key="1">
    <citation type="submission" date="2020-05" db="EMBL/GenBank/DDBJ databases">
        <title>WGS assembly of Panicum virgatum.</title>
        <authorList>
            <person name="Lovell J.T."/>
            <person name="Jenkins J."/>
            <person name="Shu S."/>
            <person name="Juenger T.E."/>
            <person name="Schmutz J."/>
        </authorList>
    </citation>
    <scope>NUCLEOTIDE SEQUENCE</scope>
    <source>
        <strain evidence="1">AP13</strain>
    </source>
</reference>
<accession>A0A8T0R4M2</accession>
<name>A0A8T0R4M2_PANVG</name>
<gene>
    <name evidence="1" type="ORF">PVAP13_6NG358150</name>
</gene>
<protein>
    <submittedName>
        <fullName evidence="1">Uncharacterized protein</fullName>
    </submittedName>
</protein>
<dbReference type="AlphaFoldDB" id="A0A8T0R4M2"/>
<proteinExistence type="predicted"/>
<comment type="caution">
    <text evidence="1">The sequence shown here is derived from an EMBL/GenBank/DDBJ whole genome shotgun (WGS) entry which is preliminary data.</text>
</comment>
<dbReference type="EMBL" id="CM029048">
    <property type="protein sequence ID" value="KAG2580591.1"/>
    <property type="molecule type" value="Genomic_DNA"/>
</dbReference>
<evidence type="ECO:0000313" key="1">
    <source>
        <dbReference type="EMBL" id="KAG2580591.1"/>
    </source>
</evidence>
<organism evidence="1 2">
    <name type="scientific">Panicum virgatum</name>
    <name type="common">Blackwell switchgrass</name>
    <dbReference type="NCBI Taxonomy" id="38727"/>
    <lineage>
        <taxon>Eukaryota</taxon>
        <taxon>Viridiplantae</taxon>
        <taxon>Streptophyta</taxon>
        <taxon>Embryophyta</taxon>
        <taxon>Tracheophyta</taxon>
        <taxon>Spermatophyta</taxon>
        <taxon>Magnoliopsida</taxon>
        <taxon>Liliopsida</taxon>
        <taxon>Poales</taxon>
        <taxon>Poaceae</taxon>
        <taxon>PACMAD clade</taxon>
        <taxon>Panicoideae</taxon>
        <taxon>Panicodae</taxon>
        <taxon>Paniceae</taxon>
        <taxon>Panicinae</taxon>
        <taxon>Panicum</taxon>
        <taxon>Panicum sect. Hiantes</taxon>
    </lineage>
</organism>